<dbReference type="Pfam" id="PF00024">
    <property type="entry name" value="PAN_1"/>
    <property type="match status" value="1"/>
</dbReference>
<reference evidence="5" key="1">
    <citation type="submission" date="2022-03" db="EMBL/GenBank/DDBJ databases">
        <authorList>
            <person name="Martin C."/>
        </authorList>
    </citation>
    <scope>NUCLEOTIDE SEQUENCE</scope>
</reference>
<evidence type="ECO:0000313" key="5">
    <source>
        <dbReference type="EMBL" id="CAH1780522.1"/>
    </source>
</evidence>
<sequence>MKLIFFGIIIGTLIVNSESKDNINGHSFVLLKNQRCETSNLLAILSNVRSRQICLGECVALAQCARVNYAKSSMTCELIPSNETTCSNTFDTNWNHAHFLCKNQYKRDCQTLRENGCRQNGVYTIKPDPTKASFDVFCDMHDGGWTVIQKRYDGSVEFHGKNWAEYRLGFGTVSTEYWLGNSKINRITNSANYQIKFDMLPSDNEWSDAIYSYFSIKNATGDFEMTIGPYVGGTAPDSIGGSTAANMLLNGMKFSTVDRDNDLATGACTNPYGGSGWWYNSCTGVNLNGNYSFDGIYHDRHLGVKWGGLTPYDGPSLMATAMKLKRQS</sequence>
<dbReference type="InterPro" id="IPR037579">
    <property type="entry name" value="FIB_ANG-like"/>
</dbReference>
<dbReference type="AlphaFoldDB" id="A0A8J1UQW8"/>
<dbReference type="Gene3D" id="3.90.215.10">
    <property type="entry name" value="Gamma Fibrinogen, chain A, domain 1"/>
    <property type="match status" value="1"/>
</dbReference>
<dbReference type="InterPro" id="IPR002181">
    <property type="entry name" value="Fibrinogen_a/b/g_C_dom"/>
</dbReference>
<dbReference type="InterPro" id="IPR036056">
    <property type="entry name" value="Fibrinogen-like_C"/>
</dbReference>
<dbReference type="PANTHER" id="PTHR47221:SF5">
    <property type="entry name" value="FIBRINOGEN C-TERMINAL DOMAIN-CONTAINING PROTEIN"/>
    <property type="match status" value="1"/>
</dbReference>
<accession>A0A8J1UQW8</accession>
<dbReference type="Proteomes" id="UP000749559">
    <property type="component" value="Unassembled WGS sequence"/>
</dbReference>
<dbReference type="InterPro" id="IPR003609">
    <property type="entry name" value="Pan_app"/>
</dbReference>
<dbReference type="EMBL" id="CAIIXF020000003">
    <property type="protein sequence ID" value="CAH1780522.1"/>
    <property type="molecule type" value="Genomic_DNA"/>
</dbReference>
<dbReference type="InterPro" id="IPR014716">
    <property type="entry name" value="Fibrinogen_a/b/g_C_1"/>
</dbReference>
<evidence type="ECO:0000313" key="6">
    <source>
        <dbReference type="Proteomes" id="UP000749559"/>
    </source>
</evidence>
<dbReference type="Gene3D" id="4.10.530.10">
    <property type="entry name" value="Gamma-fibrinogen Carboxyl Terminal Fragment, domain 2"/>
    <property type="match status" value="1"/>
</dbReference>
<keyword evidence="6" id="KW-1185">Reference proteome</keyword>
<evidence type="ECO:0000256" key="3">
    <source>
        <dbReference type="ARBA" id="ARBA00023157"/>
    </source>
</evidence>
<dbReference type="SUPFAM" id="SSF56496">
    <property type="entry name" value="Fibrinogen C-terminal domain-like"/>
    <property type="match status" value="1"/>
</dbReference>
<dbReference type="PANTHER" id="PTHR47221">
    <property type="entry name" value="FIBRINOGEN ALPHA CHAIN"/>
    <property type="match status" value="1"/>
</dbReference>
<comment type="caution">
    <text evidence="5">The sequence shown here is derived from an EMBL/GenBank/DDBJ whole genome shotgun (WGS) entry which is preliminary data.</text>
</comment>
<keyword evidence="4" id="KW-0325">Glycoprotein</keyword>
<proteinExistence type="predicted"/>
<dbReference type="SMART" id="SM00186">
    <property type="entry name" value="FBG"/>
    <property type="match status" value="1"/>
</dbReference>
<dbReference type="GO" id="GO:0005201">
    <property type="term" value="F:extracellular matrix structural constituent"/>
    <property type="evidence" value="ECO:0007669"/>
    <property type="project" value="TreeGrafter"/>
</dbReference>
<dbReference type="OrthoDB" id="7735550at2759"/>
<dbReference type="CDD" id="cd00087">
    <property type="entry name" value="FReD"/>
    <property type="match status" value="1"/>
</dbReference>
<name>A0A8J1UQW8_OWEFU</name>
<evidence type="ECO:0000256" key="4">
    <source>
        <dbReference type="ARBA" id="ARBA00023180"/>
    </source>
</evidence>
<dbReference type="GO" id="GO:0005577">
    <property type="term" value="C:fibrinogen complex"/>
    <property type="evidence" value="ECO:0007669"/>
    <property type="project" value="TreeGrafter"/>
</dbReference>
<gene>
    <name evidence="5" type="ORF">OFUS_LOCUS7210</name>
</gene>
<comment type="subcellular location">
    <subcellularLocation>
        <location evidence="1">Secreted</location>
    </subcellularLocation>
</comment>
<dbReference type="Pfam" id="PF00147">
    <property type="entry name" value="Fibrinogen_C"/>
    <property type="match status" value="1"/>
</dbReference>
<evidence type="ECO:0000256" key="2">
    <source>
        <dbReference type="ARBA" id="ARBA00022525"/>
    </source>
</evidence>
<keyword evidence="3" id="KW-1015">Disulfide bond</keyword>
<organism evidence="5 6">
    <name type="scientific">Owenia fusiformis</name>
    <name type="common">Polychaete worm</name>
    <dbReference type="NCBI Taxonomy" id="6347"/>
    <lineage>
        <taxon>Eukaryota</taxon>
        <taxon>Metazoa</taxon>
        <taxon>Spiralia</taxon>
        <taxon>Lophotrochozoa</taxon>
        <taxon>Annelida</taxon>
        <taxon>Polychaeta</taxon>
        <taxon>Sedentaria</taxon>
        <taxon>Canalipalpata</taxon>
        <taxon>Sabellida</taxon>
        <taxon>Oweniida</taxon>
        <taxon>Oweniidae</taxon>
        <taxon>Owenia</taxon>
    </lineage>
</organism>
<keyword evidence="2" id="KW-0964">Secreted</keyword>
<dbReference type="GO" id="GO:0030674">
    <property type="term" value="F:protein-macromolecule adaptor activity"/>
    <property type="evidence" value="ECO:0007669"/>
    <property type="project" value="TreeGrafter"/>
</dbReference>
<dbReference type="NCBIfam" id="NF040941">
    <property type="entry name" value="GGGWT_bact"/>
    <property type="match status" value="1"/>
</dbReference>
<dbReference type="PROSITE" id="PS51406">
    <property type="entry name" value="FIBRINOGEN_C_2"/>
    <property type="match status" value="1"/>
</dbReference>
<protein>
    <submittedName>
        <fullName evidence="5">Uncharacterized protein</fullName>
    </submittedName>
</protein>
<evidence type="ECO:0000256" key="1">
    <source>
        <dbReference type="ARBA" id="ARBA00004613"/>
    </source>
</evidence>
<dbReference type="GO" id="GO:0034116">
    <property type="term" value="P:positive regulation of heterotypic cell-cell adhesion"/>
    <property type="evidence" value="ECO:0007669"/>
    <property type="project" value="TreeGrafter"/>
</dbReference>